<name>A0A0M3IH62_ASCLU</name>
<sequence length="70" mass="7836">MSPGYGFLLDGPVSIWESVAISLQSERNPCRAMNRTVKSVFPVKQRSSPRHRVYDHAPRGAVSLKLPPLF</sequence>
<keyword evidence="1" id="KW-1185">Reference proteome</keyword>
<proteinExistence type="predicted"/>
<dbReference type="Proteomes" id="UP000036681">
    <property type="component" value="Unplaced"/>
</dbReference>
<protein>
    <submittedName>
        <fullName evidence="2">Transposase</fullName>
    </submittedName>
</protein>
<accession>A0A0M3IH62</accession>
<evidence type="ECO:0000313" key="2">
    <source>
        <dbReference type="WBParaSite" id="ALUE_0001771601-mRNA-1"/>
    </source>
</evidence>
<organism evidence="1 2">
    <name type="scientific">Ascaris lumbricoides</name>
    <name type="common">Giant roundworm</name>
    <dbReference type="NCBI Taxonomy" id="6252"/>
    <lineage>
        <taxon>Eukaryota</taxon>
        <taxon>Metazoa</taxon>
        <taxon>Ecdysozoa</taxon>
        <taxon>Nematoda</taxon>
        <taxon>Chromadorea</taxon>
        <taxon>Rhabditida</taxon>
        <taxon>Spirurina</taxon>
        <taxon>Ascaridomorpha</taxon>
        <taxon>Ascaridoidea</taxon>
        <taxon>Ascarididae</taxon>
        <taxon>Ascaris</taxon>
    </lineage>
</organism>
<reference evidence="2" key="1">
    <citation type="submission" date="2017-02" db="UniProtKB">
        <authorList>
            <consortium name="WormBaseParasite"/>
        </authorList>
    </citation>
    <scope>IDENTIFICATION</scope>
</reference>
<evidence type="ECO:0000313" key="1">
    <source>
        <dbReference type="Proteomes" id="UP000036681"/>
    </source>
</evidence>
<dbReference type="AlphaFoldDB" id="A0A0M3IH62"/>
<dbReference type="WBParaSite" id="ALUE_0001771601-mRNA-1">
    <property type="protein sequence ID" value="ALUE_0001771601-mRNA-1"/>
    <property type="gene ID" value="ALUE_0001771601"/>
</dbReference>